<dbReference type="AlphaFoldDB" id="A0A226X6K6"/>
<dbReference type="Proteomes" id="UP000214720">
    <property type="component" value="Unassembled WGS sequence"/>
</dbReference>
<sequence>MAQPKSMAPDILGQAMAAIIGAFTVLSSAGLSPVVAFLLPAVVAVILLRR</sequence>
<keyword evidence="1" id="KW-0812">Transmembrane</keyword>
<feature type="transmembrane region" description="Helical" evidence="1">
    <location>
        <begin position="15"/>
        <end position="48"/>
    </location>
</feature>
<gene>
    <name evidence="2" type="ORF">BSU04_10950</name>
</gene>
<evidence type="ECO:0000313" key="3">
    <source>
        <dbReference type="Proteomes" id="UP000214720"/>
    </source>
</evidence>
<comment type="caution">
    <text evidence="2">The sequence shown here is derived from an EMBL/GenBank/DDBJ whole genome shotgun (WGS) entry which is preliminary data.</text>
</comment>
<reference evidence="3" key="1">
    <citation type="submission" date="2017-01" db="EMBL/GenBank/DDBJ databases">
        <title>Genome Analysis of Deinococcus marmoris KOPRI26562.</title>
        <authorList>
            <person name="Kim J.H."/>
            <person name="Oh H.-M."/>
        </authorList>
    </citation>
    <scope>NUCLEOTIDE SEQUENCE [LARGE SCALE GENOMIC DNA]</scope>
    <source>
        <strain evidence="3">PAMC 26633</strain>
    </source>
</reference>
<accession>A0A226X6K6</accession>
<name>A0A226X6K6_CABSO</name>
<evidence type="ECO:0000313" key="2">
    <source>
        <dbReference type="EMBL" id="OXC78640.1"/>
    </source>
</evidence>
<dbReference type="RefSeq" id="WP_179258272.1">
    <property type="nucleotide sequence ID" value="NZ_MTHB01000057.1"/>
</dbReference>
<keyword evidence="1" id="KW-0472">Membrane</keyword>
<organism evidence="2 3">
    <name type="scientific">Caballeronia sordidicola</name>
    <name type="common">Burkholderia sordidicola</name>
    <dbReference type="NCBI Taxonomy" id="196367"/>
    <lineage>
        <taxon>Bacteria</taxon>
        <taxon>Pseudomonadati</taxon>
        <taxon>Pseudomonadota</taxon>
        <taxon>Betaproteobacteria</taxon>
        <taxon>Burkholderiales</taxon>
        <taxon>Burkholderiaceae</taxon>
        <taxon>Caballeronia</taxon>
    </lineage>
</organism>
<proteinExistence type="predicted"/>
<protein>
    <submittedName>
        <fullName evidence="2">Uncharacterized protein</fullName>
    </submittedName>
</protein>
<dbReference type="EMBL" id="MTHB01000057">
    <property type="protein sequence ID" value="OXC78640.1"/>
    <property type="molecule type" value="Genomic_DNA"/>
</dbReference>
<evidence type="ECO:0000256" key="1">
    <source>
        <dbReference type="SAM" id="Phobius"/>
    </source>
</evidence>
<keyword evidence="1" id="KW-1133">Transmembrane helix</keyword>